<comment type="caution">
    <text evidence="2">The sequence shown here is derived from an EMBL/GenBank/DDBJ whole genome shotgun (WGS) entry which is preliminary data.</text>
</comment>
<dbReference type="RefSeq" id="WP_110032660.1">
    <property type="nucleotide sequence ID" value="NZ_QGTR01000003.1"/>
</dbReference>
<evidence type="ECO:0000256" key="1">
    <source>
        <dbReference type="SAM" id="SignalP"/>
    </source>
</evidence>
<organism evidence="2 3">
    <name type="scientific">Hoeflea marina</name>
    <dbReference type="NCBI Taxonomy" id="274592"/>
    <lineage>
        <taxon>Bacteria</taxon>
        <taxon>Pseudomonadati</taxon>
        <taxon>Pseudomonadota</taxon>
        <taxon>Alphaproteobacteria</taxon>
        <taxon>Hyphomicrobiales</taxon>
        <taxon>Rhizobiaceae</taxon>
        <taxon>Hoeflea</taxon>
    </lineage>
</organism>
<reference evidence="2 3" key="1">
    <citation type="submission" date="2018-05" db="EMBL/GenBank/DDBJ databases">
        <title>Genomic Encyclopedia of Type Strains, Phase IV (KMG-IV): sequencing the most valuable type-strain genomes for metagenomic binning, comparative biology and taxonomic classification.</title>
        <authorList>
            <person name="Goeker M."/>
        </authorList>
    </citation>
    <scope>NUCLEOTIDE SEQUENCE [LARGE SCALE GENOMIC DNA]</scope>
    <source>
        <strain evidence="2 3">DSM 16791</strain>
    </source>
</reference>
<dbReference type="AlphaFoldDB" id="A0A317PJB9"/>
<accession>A0A317PJB9</accession>
<dbReference type="InterPro" id="IPR011852">
    <property type="entry name" value="TRAP_TAXI"/>
</dbReference>
<dbReference type="NCBIfam" id="TIGR02122">
    <property type="entry name" value="TRAP_TAXI"/>
    <property type="match status" value="1"/>
</dbReference>
<feature type="signal peptide" evidence="1">
    <location>
        <begin position="1"/>
        <end position="31"/>
    </location>
</feature>
<feature type="chain" id="PRO_5016464349" description="TRAP transporter TAXI family solute receptor" evidence="1">
    <location>
        <begin position="32"/>
        <end position="341"/>
    </location>
</feature>
<evidence type="ECO:0000313" key="3">
    <source>
        <dbReference type="Proteomes" id="UP000246352"/>
    </source>
</evidence>
<dbReference type="PANTHER" id="PTHR42941">
    <property type="entry name" value="SLL1037 PROTEIN"/>
    <property type="match status" value="1"/>
</dbReference>
<dbReference type="OrthoDB" id="9776669at2"/>
<gene>
    <name evidence="2" type="ORF">DFR52_103650</name>
</gene>
<keyword evidence="1" id="KW-0732">Signal</keyword>
<sequence length="341" mass="34909">MGKFTQNLAGAAKAVAFSAALLAGLGASSQAQEMNFFTIGTGGTGGTYFPLGGAIANAISNPPGSRACDEGGSCGVPGLVAIAQSSRGSVANVNGIKSGILSSGFSQSDVAYWAYSGTGTFDGQAPMEELRAIAALYPEHIHLIASKASGITSVADLKGKRVSLDEPGSGTYVDAKIILEAFGMSESDVTVENLKPGPASDAIRNGQLDALFFVGGYPAGTLVELASSADVVLVPISGSEVDAMLAKYSFFSKDTIPADVYKGVPEAETVAVGAQWLTSTKQSDELVYGITKALWNESTRSLLDAGHAKGKTVTLETALDGIGIPLHPGAEKFYKEAGLIK</sequence>
<name>A0A317PJB9_9HYPH</name>
<dbReference type="Pfam" id="PF16868">
    <property type="entry name" value="NMT1_3"/>
    <property type="match status" value="1"/>
</dbReference>
<dbReference type="CDD" id="cd13520">
    <property type="entry name" value="PBP2_TAXI_TRAP"/>
    <property type="match status" value="1"/>
</dbReference>
<protein>
    <recommendedName>
        <fullName evidence="4">TRAP transporter TAXI family solute receptor</fullName>
    </recommendedName>
</protein>
<dbReference type="Proteomes" id="UP000246352">
    <property type="component" value="Unassembled WGS sequence"/>
</dbReference>
<dbReference type="EMBL" id="QGTR01000003">
    <property type="protein sequence ID" value="PWW00443.1"/>
    <property type="molecule type" value="Genomic_DNA"/>
</dbReference>
<dbReference type="PANTHER" id="PTHR42941:SF1">
    <property type="entry name" value="SLL1037 PROTEIN"/>
    <property type="match status" value="1"/>
</dbReference>
<dbReference type="Gene3D" id="3.40.190.10">
    <property type="entry name" value="Periplasmic binding protein-like II"/>
    <property type="match status" value="2"/>
</dbReference>
<keyword evidence="3" id="KW-1185">Reference proteome</keyword>
<proteinExistence type="predicted"/>
<evidence type="ECO:0000313" key="2">
    <source>
        <dbReference type="EMBL" id="PWW00443.1"/>
    </source>
</evidence>
<dbReference type="SUPFAM" id="SSF53850">
    <property type="entry name" value="Periplasmic binding protein-like II"/>
    <property type="match status" value="1"/>
</dbReference>
<evidence type="ECO:0008006" key="4">
    <source>
        <dbReference type="Google" id="ProtNLM"/>
    </source>
</evidence>